<accession>A0A4D4JB00</accession>
<sequence length="63" mass="6331">MADHPGESVWAGDGVARPSRTAEQVAPRTAAGAAPGRRLILTRLDGGVAGAERGRTARVGVPG</sequence>
<evidence type="ECO:0000256" key="1">
    <source>
        <dbReference type="SAM" id="MobiDB-lite"/>
    </source>
</evidence>
<feature type="region of interest" description="Disordered" evidence="1">
    <location>
        <begin position="1"/>
        <end position="34"/>
    </location>
</feature>
<dbReference type="AlphaFoldDB" id="A0A4D4JB00"/>
<name>A0A4D4JB00_9PSEU</name>
<protein>
    <submittedName>
        <fullName evidence="2">Uncharacterized protein</fullName>
    </submittedName>
</protein>
<organism evidence="2 3">
    <name type="scientific">Gandjariella thermophila</name>
    <dbReference type="NCBI Taxonomy" id="1931992"/>
    <lineage>
        <taxon>Bacteria</taxon>
        <taxon>Bacillati</taxon>
        <taxon>Actinomycetota</taxon>
        <taxon>Actinomycetes</taxon>
        <taxon>Pseudonocardiales</taxon>
        <taxon>Pseudonocardiaceae</taxon>
        <taxon>Gandjariella</taxon>
    </lineage>
</organism>
<comment type="caution">
    <text evidence="2">The sequence shown here is derived from an EMBL/GenBank/DDBJ whole genome shotgun (WGS) entry which is preliminary data.</text>
</comment>
<keyword evidence="3" id="KW-1185">Reference proteome</keyword>
<dbReference type="EMBL" id="BJFL01000012">
    <property type="protein sequence ID" value="GDY31137.1"/>
    <property type="molecule type" value="Genomic_DNA"/>
</dbReference>
<reference evidence="3" key="1">
    <citation type="submission" date="2019-04" db="EMBL/GenBank/DDBJ databases">
        <title>Draft genome sequence of Pseudonocardiaceae bacterium SL3-2-4.</title>
        <authorList>
            <person name="Ningsih F."/>
            <person name="Yokota A."/>
            <person name="Sakai Y."/>
            <person name="Nanatani K."/>
            <person name="Yabe S."/>
            <person name="Oetari A."/>
            <person name="Sjamsuridzal W."/>
        </authorList>
    </citation>
    <scope>NUCLEOTIDE SEQUENCE [LARGE SCALE GENOMIC DNA]</scope>
    <source>
        <strain evidence="3">SL3-2-4</strain>
    </source>
</reference>
<gene>
    <name evidence="2" type="ORF">GTS_27700</name>
</gene>
<dbReference type="Proteomes" id="UP000298860">
    <property type="component" value="Unassembled WGS sequence"/>
</dbReference>
<dbReference type="RefSeq" id="WP_137814229.1">
    <property type="nucleotide sequence ID" value="NZ_BJFL01000012.1"/>
</dbReference>
<evidence type="ECO:0000313" key="3">
    <source>
        <dbReference type="Proteomes" id="UP000298860"/>
    </source>
</evidence>
<proteinExistence type="predicted"/>
<evidence type="ECO:0000313" key="2">
    <source>
        <dbReference type="EMBL" id="GDY31137.1"/>
    </source>
</evidence>